<evidence type="ECO:0000313" key="4">
    <source>
        <dbReference type="Proteomes" id="UP001174694"/>
    </source>
</evidence>
<feature type="transmembrane region" description="Helical" evidence="2">
    <location>
        <begin position="137"/>
        <end position="158"/>
    </location>
</feature>
<comment type="caution">
    <text evidence="3">The sequence shown here is derived from an EMBL/GenBank/DDBJ whole genome shotgun (WGS) entry which is preliminary data.</text>
</comment>
<proteinExistence type="predicted"/>
<organism evidence="3 4">
    <name type="scientific">Pleurostoma richardsiae</name>
    <dbReference type="NCBI Taxonomy" id="41990"/>
    <lineage>
        <taxon>Eukaryota</taxon>
        <taxon>Fungi</taxon>
        <taxon>Dikarya</taxon>
        <taxon>Ascomycota</taxon>
        <taxon>Pezizomycotina</taxon>
        <taxon>Sordariomycetes</taxon>
        <taxon>Sordariomycetidae</taxon>
        <taxon>Calosphaeriales</taxon>
        <taxon>Pleurostomataceae</taxon>
        <taxon>Pleurostoma</taxon>
    </lineage>
</organism>
<dbReference type="Proteomes" id="UP001174694">
    <property type="component" value="Unassembled WGS sequence"/>
</dbReference>
<protein>
    <recommendedName>
        <fullName evidence="5">Integral membrane protein</fullName>
    </recommendedName>
</protein>
<feature type="transmembrane region" description="Helical" evidence="2">
    <location>
        <begin position="79"/>
        <end position="98"/>
    </location>
</feature>
<keyword evidence="2" id="KW-0812">Transmembrane</keyword>
<dbReference type="PANTHER" id="PTHR33048:SF57">
    <property type="entry name" value="INTEGRAL MEMBRANE PROTEIN-RELATED"/>
    <property type="match status" value="1"/>
</dbReference>
<feature type="region of interest" description="Disordered" evidence="1">
    <location>
        <begin position="214"/>
        <end position="237"/>
    </location>
</feature>
<gene>
    <name evidence="3" type="ORF">NKR23_g5658</name>
</gene>
<feature type="transmembrane region" description="Helical" evidence="2">
    <location>
        <begin position="6"/>
        <end position="25"/>
    </location>
</feature>
<keyword evidence="2" id="KW-0472">Membrane</keyword>
<keyword evidence="2" id="KW-1133">Transmembrane helix</keyword>
<evidence type="ECO:0000256" key="1">
    <source>
        <dbReference type="SAM" id="MobiDB-lite"/>
    </source>
</evidence>
<evidence type="ECO:0008006" key="5">
    <source>
        <dbReference type="Google" id="ProtNLM"/>
    </source>
</evidence>
<feature type="region of interest" description="Disordered" evidence="1">
    <location>
        <begin position="251"/>
        <end position="274"/>
    </location>
</feature>
<evidence type="ECO:0000256" key="2">
    <source>
        <dbReference type="SAM" id="Phobius"/>
    </source>
</evidence>
<dbReference type="PANTHER" id="PTHR33048">
    <property type="entry name" value="PTH11-LIKE INTEGRAL MEMBRANE PROTEIN (AFU_ORTHOLOGUE AFUA_5G11245)"/>
    <property type="match status" value="1"/>
</dbReference>
<evidence type="ECO:0000313" key="3">
    <source>
        <dbReference type="EMBL" id="KAJ9144960.1"/>
    </source>
</evidence>
<feature type="compositionally biased region" description="Polar residues" evidence="1">
    <location>
        <begin position="254"/>
        <end position="263"/>
    </location>
</feature>
<keyword evidence="4" id="KW-1185">Reference proteome</keyword>
<name>A0AA38VET1_9PEZI</name>
<dbReference type="InterPro" id="IPR052337">
    <property type="entry name" value="SAT4-like"/>
</dbReference>
<dbReference type="EMBL" id="JANBVO010000015">
    <property type="protein sequence ID" value="KAJ9144960.1"/>
    <property type="molecule type" value="Genomic_DNA"/>
</dbReference>
<feature type="transmembrane region" description="Helical" evidence="2">
    <location>
        <begin position="105"/>
        <end position="125"/>
    </location>
</feature>
<feature type="transmembrane region" description="Helical" evidence="2">
    <location>
        <begin position="37"/>
        <end position="59"/>
    </location>
</feature>
<accession>A0AA38VET1</accession>
<reference evidence="3" key="1">
    <citation type="submission" date="2022-07" db="EMBL/GenBank/DDBJ databases">
        <title>Fungi with potential for degradation of polypropylene.</title>
        <authorList>
            <person name="Gostincar C."/>
        </authorList>
    </citation>
    <scope>NUCLEOTIDE SEQUENCE</scope>
    <source>
        <strain evidence="3">EXF-13308</strain>
    </source>
</reference>
<dbReference type="AlphaFoldDB" id="A0AA38VET1"/>
<sequence>MSAVLSVSVVFVVLPVLDVILRVIARRVVSRTLDISDYLIVAACVFSLALKSISITAGIGYGHVTDVAAEYGTGTIVKLFKLMIPLEFTVFLVSYIIWTSMAGIAFIVMWAIAVILAGCLIWQPFAFKWDQTIPGAITTTSVGLLTCVVSGICIHSLASIDFTDITMSLPQANISSGLEPAVAVTLACVPLLRPLPGRGKFSSSGTSNYASFGGSKRNGGCETRNAAPGPISDDSSQYRLRSLSPKYDVEITVSGKTDSSGGRSSELEAEERRGITARSEWAIAEERKPGKAGRRMY</sequence>